<feature type="transmembrane region" description="Helical" evidence="9">
    <location>
        <begin position="180"/>
        <end position="197"/>
    </location>
</feature>
<dbReference type="Gene3D" id="1.10.3370.10">
    <property type="entry name" value="SecY subunit domain"/>
    <property type="match status" value="1"/>
</dbReference>
<comment type="caution">
    <text evidence="11">The sequence shown here is derived from an EMBL/GenBank/DDBJ whole genome shotgun (WGS) entry which is preliminary data.</text>
</comment>
<keyword evidence="4 9" id="KW-0812">Transmembrane</keyword>
<evidence type="ECO:0000256" key="6">
    <source>
        <dbReference type="ARBA" id="ARBA00022989"/>
    </source>
</evidence>
<feature type="transmembrane region" description="Helical" evidence="9">
    <location>
        <begin position="258"/>
        <end position="281"/>
    </location>
</feature>
<reference evidence="11" key="1">
    <citation type="submission" date="2020-04" db="EMBL/GenBank/DDBJ databases">
        <authorList>
            <person name="Zhang T."/>
        </authorList>
    </citation>
    <scope>NUCLEOTIDE SEQUENCE</scope>
    <source>
        <strain evidence="11">HKST-UBA17</strain>
    </source>
</reference>
<comment type="subunit">
    <text evidence="9">Component of the Sec protein translocase complex. Heterotrimer consisting of SecY, SecE and SecG subunits. The heterotrimers can form oligomers, although 1 heterotrimer is thought to be able to translocate proteins. Interacts with the ribosome. Interacts with SecDF, and other proteins may be involved. Interacts with SecA.</text>
</comment>
<evidence type="ECO:0000256" key="7">
    <source>
        <dbReference type="ARBA" id="ARBA00023010"/>
    </source>
</evidence>
<gene>
    <name evidence="9 11" type="primary">secY</name>
    <name evidence="11" type="ORF">KC685_02060</name>
</gene>
<dbReference type="SUPFAM" id="SSF103491">
    <property type="entry name" value="Preprotein translocase SecY subunit"/>
    <property type="match status" value="1"/>
</dbReference>
<evidence type="ECO:0000256" key="4">
    <source>
        <dbReference type="ARBA" id="ARBA00022692"/>
    </source>
</evidence>
<dbReference type="InterPro" id="IPR023201">
    <property type="entry name" value="SecY_dom_sf"/>
</dbReference>
<feature type="transmembrane region" description="Helical" evidence="9">
    <location>
        <begin position="308"/>
        <end position="328"/>
    </location>
</feature>
<evidence type="ECO:0000256" key="2">
    <source>
        <dbReference type="ARBA" id="ARBA00005751"/>
    </source>
</evidence>
<keyword evidence="6 9" id="KW-1133">Transmembrane helix</keyword>
<dbReference type="GO" id="GO:0005886">
    <property type="term" value="C:plasma membrane"/>
    <property type="evidence" value="ECO:0007669"/>
    <property type="project" value="UniProtKB-SubCell"/>
</dbReference>
<feature type="transmembrane region" description="Helical" evidence="9">
    <location>
        <begin position="149"/>
        <end position="168"/>
    </location>
</feature>
<dbReference type="Proteomes" id="UP000741282">
    <property type="component" value="Unassembled WGS sequence"/>
</dbReference>
<dbReference type="EMBL" id="JAGQLN010000006">
    <property type="protein sequence ID" value="MCA9376684.1"/>
    <property type="molecule type" value="Genomic_DNA"/>
</dbReference>
<evidence type="ECO:0000313" key="12">
    <source>
        <dbReference type="Proteomes" id="UP000741282"/>
    </source>
</evidence>
<accession>A0A955KX16</accession>
<feature type="transmembrane region" description="Helical" evidence="9">
    <location>
        <begin position="209"/>
        <end position="227"/>
    </location>
</feature>
<dbReference type="HAMAP" id="MF_01465">
    <property type="entry name" value="SecY"/>
    <property type="match status" value="1"/>
</dbReference>
<dbReference type="GO" id="GO:0043952">
    <property type="term" value="P:protein transport by the Sec complex"/>
    <property type="evidence" value="ECO:0007669"/>
    <property type="project" value="UniProtKB-UniRule"/>
</dbReference>
<dbReference type="PRINTS" id="PR00303">
    <property type="entry name" value="SECYTRNLCASE"/>
</dbReference>
<comment type="function">
    <text evidence="9">The central subunit of the protein translocation channel SecYEG. Consists of two halves formed by TMs 1-5 and 6-10. These two domains form a lateral gate at the front which open onto the bilayer between TMs 2 and 7, and are clamped together by SecE at the back. The channel is closed by both a pore ring composed of hydrophobic SecY resides and a short helix (helix 2A) on the extracellular side of the membrane which forms a plug. The plug probably moves laterally to allow the channel to open. The ring and the pore may move independently.</text>
</comment>
<dbReference type="InterPro" id="IPR026593">
    <property type="entry name" value="SecY"/>
</dbReference>
<dbReference type="InterPro" id="IPR002208">
    <property type="entry name" value="SecY/SEC61-alpha"/>
</dbReference>
<dbReference type="GO" id="GO:0006605">
    <property type="term" value="P:protein targeting"/>
    <property type="evidence" value="ECO:0007669"/>
    <property type="project" value="UniProtKB-UniRule"/>
</dbReference>
<evidence type="ECO:0000256" key="10">
    <source>
        <dbReference type="RuleBase" id="RU004349"/>
    </source>
</evidence>
<dbReference type="NCBIfam" id="TIGR00967">
    <property type="entry name" value="3a0501s007"/>
    <property type="match status" value="1"/>
</dbReference>
<keyword evidence="9" id="KW-1003">Cell membrane</keyword>
<dbReference type="PANTHER" id="PTHR10906">
    <property type="entry name" value="SECY/SEC61-ALPHA FAMILY MEMBER"/>
    <property type="match status" value="1"/>
</dbReference>
<dbReference type="AlphaFoldDB" id="A0A955KX16"/>
<protein>
    <recommendedName>
        <fullName evidence="9">Protein translocase subunit SecY</fullName>
    </recommendedName>
</protein>
<comment type="subcellular location">
    <subcellularLocation>
        <location evidence="9">Cell membrane</location>
        <topology evidence="9">Multi-pass membrane protein</topology>
    </subcellularLocation>
    <subcellularLocation>
        <location evidence="1">Membrane</location>
        <topology evidence="1">Multi-pass membrane protein</topology>
    </subcellularLocation>
</comment>
<keyword evidence="8 9" id="KW-0472">Membrane</keyword>
<dbReference type="PROSITE" id="PS00755">
    <property type="entry name" value="SECY_1"/>
    <property type="match status" value="1"/>
</dbReference>
<reference evidence="11" key="2">
    <citation type="journal article" date="2021" name="Microbiome">
        <title>Successional dynamics and alternative stable states in a saline activated sludge microbial community over 9 years.</title>
        <authorList>
            <person name="Wang Y."/>
            <person name="Ye J."/>
            <person name="Ju F."/>
            <person name="Liu L."/>
            <person name="Boyd J.A."/>
            <person name="Deng Y."/>
            <person name="Parks D.H."/>
            <person name="Jiang X."/>
            <person name="Yin X."/>
            <person name="Woodcroft B.J."/>
            <person name="Tyson G.W."/>
            <person name="Hugenholtz P."/>
            <person name="Polz M.F."/>
            <person name="Zhang T."/>
        </authorList>
    </citation>
    <scope>NUCLEOTIDE SEQUENCE</scope>
    <source>
        <strain evidence="11">HKST-UBA17</strain>
    </source>
</reference>
<feature type="transmembrane region" description="Helical" evidence="9">
    <location>
        <begin position="385"/>
        <end position="404"/>
    </location>
</feature>
<dbReference type="GO" id="GO:0065002">
    <property type="term" value="P:intracellular protein transmembrane transport"/>
    <property type="evidence" value="ECO:0007669"/>
    <property type="project" value="UniProtKB-UniRule"/>
</dbReference>
<organism evidence="11 12">
    <name type="scientific">Candidatus Dojkabacteria bacterium</name>
    <dbReference type="NCBI Taxonomy" id="2099670"/>
    <lineage>
        <taxon>Bacteria</taxon>
        <taxon>Candidatus Dojkabacteria</taxon>
    </lineage>
</organism>
<proteinExistence type="inferred from homology"/>
<feature type="transmembrane region" description="Helical" evidence="9">
    <location>
        <begin position="75"/>
        <end position="97"/>
    </location>
</feature>
<evidence type="ECO:0000313" key="11">
    <source>
        <dbReference type="EMBL" id="MCA9376684.1"/>
    </source>
</evidence>
<comment type="similarity">
    <text evidence="2 9 10">Belongs to the SecY/SEC61-alpha family.</text>
</comment>
<feature type="transmembrane region" description="Helical" evidence="9">
    <location>
        <begin position="359"/>
        <end position="379"/>
    </location>
</feature>
<dbReference type="InterPro" id="IPR030659">
    <property type="entry name" value="SecY_CS"/>
</dbReference>
<feature type="transmembrane region" description="Helical" evidence="9">
    <location>
        <begin position="21"/>
        <end position="43"/>
    </location>
</feature>
<feature type="transmembrane region" description="Helical" evidence="9">
    <location>
        <begin position="117"/>
        <end position="137"/>
    </location>
</feature>
<evidence type="ECO:0000256" key="3">
    <source>
        <dbReference type="ARBA" id="ARBA00022448"/>
    </source>
</evidence>
<name>A0A955KX16_9BACT</name>
<keyword evidence="5 9" id="KW-0653">Protein transport</keyword>
<keyword evidence="3 9" id="KW-0813">Transport</keyword>
<sequence>MLKDSIQSIKAAYSTPEIRQRVYFIVIILVIFRLLAAVPVVGIDRESLSQLFGQLGGIGDTISTVSGGVLETASIVAIGLGPYINASIILQLLGTVIPKLEELRKEGSQGRRIISMYTRYLTVPFAILQSFVIYSTLRGFGLVGELQTLELITMVSALTGGALLMMWMGELVTDKGIGQGSSYLIAIGILASLPSIVSNNIRTADTLQMIWFVFILLAIFAITIFLTQGERRIKVMYSRRVRATGVQDNYVPIKLTQFGVMPVIFAVSLISFPQLIAQFLVSRDFNTKLTEISSDIIRYLSNPLTVDIATFLLVIAFSFFYVTVVFNADELAENLQKQGAFIPGIRPGKQTASFLRKSSFRLTAVGGVFLATLAILPNVLVQTGILSATIMSGTGLLIIIGTVLEIKRQIESMIVVRSYDRYL</sequence>
<dbReference type="Pfam" id="PF00344">
    <property type="entry name" value="SecY"/>
    <property type="match status" value="1"/>
</dbReference>
<dbReference type="PIRSF" id="PIRSF004557">
    <property type="entry name" value="SecY"/>
    <property type="match status" value="1"/>
</dbReference>
<evidence type="ECO:0000256" key="1">
    <source>
        <dbReference type="ARBA" id="ARBA00004141"/>
    </source>
</evidence>
<evidence type="ECO:0000256" key="5">
    <source>
        <dbReference type="ARBA" id="ARBA00022927"/>
    </source>
</evidence>
<keyword evidence="7 9" id="KW-0811">Translocation</keyword>
<evidence type="ECO:0000256" key="8">
    <source>
        <dbReference type="ARBA" id="ARBA00023136"/>
    </source>
</evidence>
<evidence type="ECO:0000256" key="9">
    <source>
        <dbReference type="HAMAP-Rule" id="MF_01465"/>
    </source>
</evidence>